<feature type="non-terminal residue" evidence="1">
    <location>
        <position position="1"/>
    </location>
</feature>
<sequence length="30" mass="3318">YVDFELVSSEFFGIADGAVSAIYVIEVYTL</sequence>
<comment type="caution">
    <text evidence="1">The sequence shown here is derived from an EMBL/GenBank/DDBJ whole genome shotgun (WGS) entry which is preliminary data.</text>
</comment>
<proteinExistence type="predicted"/>
<accession>X1V8A9</accession>
<dbReference type="EMBL" id="BARW01033698">
    <property type="protein sequence ID" value="GAJ12542.1"/>
    <property type="molecule type" value="Genomic_DNA"/>
</dbReference>
<name>X1V8A9_9ZZZZ</name>
<dbReference type="AlphaFoldDB" id="X1V8A9"/>
<organism evidence="1">
    <name type="scientific">marine sediment metagenome</name>
    <dbReference type="NCBI Taxonomy" id="412755"/>
    <lineage>
        <taxon>unclassified sequences</taxon>
        <taxon>metagenomes</taxon>
        <taxon>ecological metagenomes</taxon>
    </lineage>
</organism>
<gene>
    <name evidence="1" type="ORF">S12H4_53008</name>
</gene>
<protein>
    <submittedName>
        <fullName evidence="1">Uncharacterized protein</fullName>
    </submittedName>
</protein>
<evidence type="ECO:0000313" key="1">
    <source>
        <dbReference type="EMBL" id="GAJ12542.1"/>
    </source>
</evidence>
<reference evidence="1" key="1">
    <citation type="journal article" date="2014" name="Front. Microbiol.">
        <title>High frequency of phylogenetically diverse reductive dehalogenase-homologous genes in deep subseafloor sedimentary metagenomes.</title>
        <authorList>
            <person name="Kawai M."/>
            <person name="Futagami T."/>
            <person name="Toyoda A."/>
            <person name="Takaki Y."/>
            <person name="Nishi S."/>
            <person name="Hori S."/>
            <person name="Arai W."/>
            <person name="Tsubouchi T."/>
            <person name="Morono Y."/>
            <person name="Uchiyama I."/>
            <person name="Ito T."/>
            <person name="Fujiyama A."/>
            <person name="Inagaki F."/>
            <person name="Takami H."/>
        </authorList>
    </citation>
    <scope>NUCLEOTIDE SEQUENCE</scope>
    <source>
        <strain evidence="1">Expedition CK06-06</strain>
    </source>
</reference>